<keyword evidence="2" id="KW-1185">Reference proteome</keyword>
<evidence type="ECO:0000313" key="2">
    <source>
        <dbReference type="Proteomes" id="UP000304953"/>
    </source>
</evidence>
<sequence>MKLLIDTNVLLDMVLKRNGYDISVKLFRKIREQGILACITASSVTDLFYIIRKETHDTERTYVIMENIFCLVTVLSVTEKDIQDAFGQKWKDFEDCVQYMTGRNNRVDYLITANRKDYKDVSLSVLTPAEWLGLDGQY</sequence>
<protein>
    <submittedName>
        <fullName evidence="1">PIN domain-containing protein</fullName>
    </submittedName>
</protein>
<gene>
    <name evidence="1" type="ORF">E5329_25565</name>
</gene>
<dbReference type="Proteomes" id="UP000304953">
    <property type="component" value="Unassembled WGS sequence"/>
</dbReference>
<accession>A0AC61RP87</accession>
<organism evidence="1 2">
    <name type="scientific">Petralouisia muris</name>
    <dbReference type="NCBI Taxonomy" id="3032872"/>
    <lineage>
        <taxon>Bacteria</taxon>
        <taxon>Bacillati</taxon>
        <taxon>Bacillota</taxon>
        <taxon>Clostridia</taxon>
        <taxon>Lachnospirales</taxon>
        <taxon>Lachnospiraceae</taxon>
        <taxon>Petralouisia</taxon>
    </lineage>
</organism>
<reference evidence="1" key="1">
    <citation type="submission" date="2019-04" db="EMBL/GenBank/DDBJ databases">
        <title>Microbes associate with the intestines of laboratory mice.</title>
        <authorList>
            <person name="Navarre W."/>
            <person name="Wong E."/>
            <person name="Huang K."/>
            <person name="Tropini C."/>
            <person name="Ng K."/>
            <person name="Yu B."/>
        </authorList>
    </citation>
    <scope>NUCLEOTIDE SEQUENCE</scope>
    <source>
        <strain evidence="1">NM01_1-7b</strain>
    </source>
</reference>
<dbReference type="EMBL" id="SRYA01000097">
    <property type="protein sequence ID" value="TGY88708.1"/>
    <property type="molecule type" value="Genomic_DNA"/>
</dbReference>
<name>A0AC61RP87_9FIRM</name>
<proteinExistence type="predicted"/>
<evidence type="ECO:0000313" key="1">
    <source>
        <dbReference type="EMBL" id="TGY88708.1"/>
    </source>
</evidence>
<comment type="caution">
    <text evidence="1">The sequence shown here is derived from an EMBL/GenBank/DDBJ whole genome shotgun (WGS) entry which is preliminary data.</text>
</comment>